<evidence type="ECO:0008006" key="4">
    <source>
        <dbReference type="Google" id="ProtNLM"/>
    </source>
</evidence>
<reference evidence="2 3" key="1">
    <citation type="journal article" date="2011" name="Genome Res.">
        <title>Phylogeny-wide analysis of social amoeba genomes highlights ancient origins for complex intercellular communication.</title>
        <authorList>
            <person name="Heidel A.J."/>
            <person name="Lawal H.M."/>
            <person name="Felder M."/>
            <person name="Schilde C."/>
            <person name="Helps N.R."/>
            <person name="Tunggal B."/>
            <person name="Rivero F."/>
            <person name="John U."/>
            <person name="Schleicher M."/>
            <person name="Eichinger L."/>
            <person name="Platzer M."/>
            <person name="Noegel A.A."/>
            <person name="Schaap P."/>
            <person name="Gloeckner G."/>
        </authorList>
    </citation>
    <scope>NUCLEOTIDE SEQUENCE [LARGE SCALE GENOMIC DNA]</scope>
    <source>
        <strain evidence="3">ATCC 26659 / Pp 5 / PN500</strain>
    </source>
</reference>
<name>D3BNP3_HETP5</name>
<protein>
    <recommendedName>
        <fullName evidence="4">Secreted protein</fullName>
    </recommendedName>
</protein>
<dbReference type="InParanoid" id="D3BNP3"/>
<comment type="caution">
    <text evidence="2">The sequence shown here is derived from an EMBL/GenBank/DDBJ whole genome shotgun (WGS) entry which is preliminary data.</text>
</comment>
<dbReference type="Proteomes" id="UP000001396">
    <property type="component" value="Unassembled WGS sequence"/>
</dbReference>
<accession>D3BNP3</accession>
<evidence type="ECO:0000313" key="3">
    <source>
        <dbReference type="Proteomes" id="UP000001396"/>
    </source>
</evidence>
<dbReference type="PANTHER" id="PTHR38742">
    <property type="entry name" value="PROTEIN GP17"/>
    <property type="match status" value="1"/>
</dbReference>
<gene>
    <name evidence="2" type="primary">p17</name>
    <name evidence="2" type="ORF">PPL_09746</name>
</gene>
<dbReference type="PANTHER" id="PTHR38742:SF1">
    <property type="entry name" value="SECRETED PROTEIN C"/>
    <property type="match status" value="1"/>
</dbReference>
<evidence type="ECO:0000256" key="1">
    <source>
        <dbReference type="SAM" id="SignalP"/>
    </source>
</evidence>
<dbReference type="RefSeq" id="XP_020429125.1">
    <property type="nucleotide sequence ID" value="XM_020580538.1"/>
</dbReference>
<evidence type="ECO:0000313" key="2">
    <source>
        <dbReference type="EMBL" id="EFA76994.1"/>
    </source>
</evidence>
<keyword evidence="3" id="KW-1185">Reference proteome</keyword>
<dbReference type="STRING" id="670386.D3BNP3"/>
<dbReference type="OMA" id="AYESIDH"/>
<dbReference type="CDD" id="cd22935">
    <property type="entry name" value="SctA-like"/>
    <property type="match status" value="1"/>
</dbReference>
<sequence length="174" mass="18829">MNKLFIVTLFCALFVVASTNASAASDLGDLVLGVVEGLEFTVSSHAKQCIRDTKHTVTAIKDGLEDIDHGFSKKSVHDVADGLKDFGGALIVIPEIYEECGISKFVSEIKTLASRLKSGEAGVIDVVLRELINIFHNRHDLTSYFKDAIADEKKGSYTDCGINVGKIIGVLLRD</sequence>
<dbReference type="EMBL" id="ADBJ01000044">
    <property type="protein sequence ID" value="EFA76994.1"/>
    <property type="molecule type" value="Genomic_DNA"/>
</dbReference>
<feature type="chain" id="PRO_5003042643" description="Secreted protein" evidence="1">
    <location>
        <begin position="22"/>
        <end position="174"/>
    </location>
</feature>
<organism evidence="2 3">
    <name type="scientific">Heterostelium pallidum (strain ATCC 26659 / Pp 5 / PN500)</name>
    <name type="common">Cellular slime mold</name>
    <name type="synonym">Polysphondylium pallidum</name>
    <dbReference type="NCBI Taxonomy" id="670386"/>
    <lineage>
        <taxon>Eukaryota</taxon>
        <taxon>Amoebozoa</taxon>
        <taxon>Evosea</taxon>
        <taxon>Eumycetozoa</taxon>
        <taxon>Dictyostelia</taxon>
        <taxon>Acytosteliales</taxon>
        <taxon>Acytosteliaceae</taxon>
        <taxon>Heterostelium</taxon>
    </lineage>
</organism>
<keyword evidence="1" id="KW-0732">Signal</keyword>
<proteinExistence type="predicted"/>
<feature type="signal peptide" evidence="1">
    <location>
        <begin position="1"/>
        <end position="21"/>
    </location>
</feature>
<dbReference type="AlphaFoldDB" id="D3BNP3"/>
<dbReference type="GeneID" id="31365220"/>